<gene>
    <name evidence="5" type="ORF">PYS65_13470</name>
</gene>
<keyword evidence="2" id="KW-0812">Transmembrane</keyword>
<dbReference type="Pfam" id="PF13828">
    <property type="entry name" value="DUF4190"/>
    <property type="match status" value="1"/>
</dbReference>
<keyword evidence="2" id="KW-1133">Transmembrane helix</keyword>
<evidence type="ECO:0000256" key="1">
    <source>
        <dbReference type="SAM" id="MobiDB-lite"/>
    </source>
</evidence>
<feature type="transmembrane region" description="Helical" evidence="2">
    <location>
        <begin position="47"/>
        <end position="69"/>
    </location>
</feature>
<protein>
    <submittedName>
        <fullName evidence="5">DUF4190 domain-containing protein</fullName>
    </submittedName>
</protein>
<feature type="transmembrane region" description="Helical" evidence="2">
    <location>
        <begin position="12"/>
        <end position="35"/>
    </location>
</feature>
<evidence type="ECO:0000313" key="5">
    <source>
        <dbReference type="EMBL" id="WGD41088.1"/>
    </source>
</evidence>
<dbReference type="InterPro" id="IPR026004">
    <property type="entry name" value="Septum_form"/>
</dbReference>
<organism evidence="5 6">
    <name type="scientific">Streptomyces cathayae</name>
    <dbReference type="NCBI Taxonomy" id="3031124"/>
    <lineage>
        <taxon>Bacteria</taxon>
        <taxon>Bacillati</taxon>
        <taxon>Actinomycetota</taxon>
        <taxon>Actinomycetes</taxon>
        <taxon>Kitasatosporales</taxon>
        <taxon>Streptomycetaceae</taxon>
        <taxon>Streptomyces</taxon>
    </lineage>
</organism>
<dbReference type="Pfam" id="PF13845">
    <property type="entry name" value="Septum_form"/>
    <property type="match status" value="1"/>
</dbReference>
<evidence type="ECO:0000259" key="3">
    <source>
        <dbReference type="Pfam" id="PF13828"/>
    </source>
</evidence>
<name>A0ABY8K0A9_9ACTN</name>
<feature type="domain" description="Septum formation-related" evidence="4">
    <location>
        <begin position="119"/>
        <end position="221"/>
    </location>
</feature>
<feature type="region of interest" description="Disordered" evidence="1">
    <location>
        <begin position="313"/>
        <end position="361"/>
    </location>
</feature>
<sequence length="361" mass="38478">MPAPPALNGLAIASLVTSLLCLAPLGLVLGCVALWQIPRRRQRGKGLAIAGVSVSGAILLLAAVVIPVVDFRVWTLPARSDSGDVTKPGWTTIQSIRAGDCFTPRGGLTEPGTPPLGGSVELTPCDTPHRAEAYASFALPEGDFPGLDGIAATAWPQCARLFTDYALDPLAFGRLQTYYFHPDEEGWAAGRRTVVCWVARPDNTELDVSVRGNASDLDAAQREFLAAMKPLNTAGALRPAKSPQQDLAGATAWAGHMAQAQAETIRLLKDADLPGAEAPTGRLVAELEAGLPFWQQAAEAPDADTFLSHLRSVDQHDGEQPHRRIRGLLDLPLPTSEPTQELERTAASTADRVRRAGRDRS</sequence>
<dbReference type="EMBL" id="CP121682">
    <property type="protein sequence ID" value="WGD41088.1"/>
    <property type="molecule type" value="Genomic_DNA"/>
</dbReference>
<keyword evidence="6" id="KW-1185">Reference proteome</keyword>
<dbReference type="InterPro" id="IPR025241">
    <property type="entry name" value="DUF4190"/>
</dbReference>
<evidence type="ECO:0000313" key="6">
    <source>
        <dbReference type="Proteomes" id="UP001216440"/>
    </source>
</evidence>
<evidence type="ECO:0000259" key="4">
    <source>
        <dbReference type="Pfam" id="PF13845"/>
    </source>
</evidence>
<feature type="domain" description="DUF4190" evidence="3">
    <location>
        <begin position="10"/>
        <end position="64"/>
    </location>
</feature>
<dbReference type="RefSeq" id="WP_279334206.1">
    <property type="nucleotide sequence ID" value="NZ_CP121682.1"/>
</dbReference>
<dbReference type="Proteomes" id="UP001216440">
    <property type="component" value="Chromosome"/>
</dbReference>
<accession>A0ABY8K0A9</accession>
<feature type="compositionally biased region" description="Basic and acidic residues" evidence="1">
    <location>
        <begin position="313"/>
        <end position="322"/>
    </location>
</feature>
<keyword evidence="2" id="KW-0472">Membrane</keyword>
<proteinExistence type="predicted"/>
<reference evidence="5 6" key="1">
    <citation type="submission" date="2023-03" db="EMBL/GenBank/DDBJ databases">
        <authorList>
            <person name="Mo P."/>
        </authorList>
    </citation>
    <scope>NUCLEOTIDE SEQUENCE [LARGE SCALE GENOMIC DNA]</scope>
    <source>
        <strain evidence="5 6">HUAS 5</strain>
    </source>
</reference>
<evidence type="ECO:0000256" key="2">
    <source>
        <dbReference type="SAM" id="Phobius"/>
    </source>
</evidence>
<feature type="compositionally biased region" description="Basic and acidic residues" evidence="1">
    <location>
        <begin position="351"/>
        <end position="361"/>
    </location>
</feature>